<feature type="transmembrane region" description="Helical" evidence="1">
    <location>
        <begin position="49"/>
        <end position="67"/>
    </location>
</feature>
<dbReference type="InterPro" id="IPR003594">
    <property type="entry name" value="HATPase_dom"/>
</dbReference>
<keyword evidence="4" id="KW-0418">Kinase</keyword>
<dbReference type="OrthoDB" id="2514702at2"/>
<evidence type="ECO:0000313" key="5">
    <source>
        <dbReference type="Proteomes" id="UP000297564"/>
    </source>
</evidence>
<dbReference type="InterPro" id="IPR050640">
    <property type="entry name" value="Bact_2-comp_sensor_kinase"/>
</dbReference>
<dbReference type="PANTHER" id="PTHR34220:SF9">
    <property type="entry name" value="SIGNAL TRANSDUCTION HISTIDINE KINASE INTERNAL REGION DOMAIN-CONTAINING PROTEIN"/>
    <property type="match status" value="1"/>
</dbReference>
<feature type="domain" description="Signal transduction histidine kinase internal region" evidence="3">
    <location>
        <begin position="169"/>
        <end position="247"/>
    </location>
</feature>
<dbReference type="Gene3D" id="3.30.565.10">
    <property type="entry name" value="Histidine kinase-like ATPase, C-terminal domain"/>
    <property type="match status" value="1"/>
</dbReference>
<dbReference type="SUPFAM" id="SSF55874">
    <property type="entry name" value="ATPase domain of HSP90 chaperone/DNA topoisomerase II/histidine kinase"/>
    <property type="match status" value="1"/>
</dbReference>
<dbReference type="RefSeq" id="WP_135285602.1">
    <property type="nucleotide sequence ID" value="NZ_SMLL01000005.1"/>
</dbReference>
<keyword evidence="1" id="KW-1133">Transmembrane helix</keyword>
<accession>A0A4Z0BIA5</accession>
<keyword evidence="5" id="KW-1185">Reference proteome</keyword>
<organism evidence="4 5">
    <name type="scientific">Ramlibacter rhizophilus</name>
    <dbReference type="NCBI Taxonomy" id="1781167"/>
    <lineage>
        <taxon>Bacteria</taxon>
        <taxon>Pseudomonadati</taxon>
        <taxon>Pseudomonadota</taxon>
        <taxon>Betaproteobacteria</taxon>
        <taxon>Burkholderiales</taxon>
        <taxon>Comamonadaceae</taxon>
        <taxon>Ramlibacter</taxon>
    </lineage>
</organism>
<comment type="caution">
    <text evidence="4">The sequence shown here is derived from an EMBL/GenBank/DDBJ whole genome shotgun (WGS) entry which is preliminary data.</text>
</comment>
<proteinExistence type="predicted"/>
<feature type="transmembrane region" description="Helical" evidence="1">
    <location>
        <begin position="127"/>
        <end position="146"/>
    </location>
</feature>
<gene>
    <name evidence="4" type="ORF">EZ242_12960</name>
</gene>
<keyword evidence="4" id="KW-0808">Transferase</keyword>
<reference evidence="4 5" key="1">
    <citation type="submission" date="2019-03" db="EMBL/GenBank/DDBJ databases">
        <title>Ramlibacter rhizophilus CCTCC AB2015357, whole genome shotgun sequence.</title>
        <authorList>
            <person name="Zhang X."/>
            <person name="Feng G."/>
            <person name="Zhu H."/>
        </authorList>
    </citation>
    <scope>NUCLEOTIDE SEQUENCE [LARGE SCALE GENOMIC DNA]</scope>
    <source>
        <strain evidence="4 5">CCTCC AB2015357</strain>
    </source>
</reference>
<keyword evidence="1" id="KW-0472">Membrane</keyword>
<dbReference type="EMBL" id="SMLL01000005">
    <property type="protein sequence ID" value="TFY98451.1"/>
    <property type="molecule type" value="Genomic_DNA"/>
</dbReference>
<dbReference type="Pfam" id="PF06580">
    <property type="entry name" value="His_kinase"/>
    <property type="match status" value="1"/>
</dbReference>
<evidence type="ECO:0000313" key="4">
    <source>
        <dbReference type="EMBL" id="TFY98451.1"/>
    </source>
</evidence>
<evidence type="ECO:0000256" key="1">
    <source>
        <dbReference type="SAM" id="Phobius"/>
    </source>
</evidence>
<feature type="domain" description="Histidine kinase/HSP90-like ATPase" evidence="2">
    <location>
        <begin position="266"/>
        <end position="356"/>
    </location>
</feature>
<sequence length="358" mass="38909">MKTLASHEIPAASAGRLHWPVKLRHFLLVLVFCLGIAVLNVAFSPDKSFVVSTTYSLAIGLATWSLIDFGRHAFPSSAQTGWPTGLQGVLLVAAGVALGWAAGEFAASHLLQLFGWSEGSAAGAGAMPRSLLISVVAGVAGSYYFYNRGRREWLVREMEQARRHAAESRLKLLEAQLEPHMLFNTLANLRALIGVDPPRAQQMLDHMIAYLRATLEASRATRHPLSAEFERLRDYLALMQVRMGARLSYALELPAALASHPIPALLLQPLVENSIRHGLEPKLEGGRIEVRAWREGDALLLQVDDTGLGAAVPSEASGFGLTQVRERLDALYAGRAGLQLAAHPEGGMRATVRLPWQP</sequence>
<dbReference type="AlphaFoldDB" id="A0A4Z0BIA5"/>
<keyword evidence="1" id="KW-0812">Transmembrane</keyword>
<protein>
    <submittedName>
        <fullName evidence="4">Sensor histidine kinase</fullName>
    </submittedName>
</protein>
<dbReference type="Pfam" id="PF02518">
    <property type="entry name" value="HATPase_c"/>
    <property type="match status" value="1"/>
</dbReference>
<name>A0A4Z0BIA5_9BURK</name>
<dbReference type="PANTHER" id="PTHR34220">
    <property type="entry name" value="SENSOR HISTIDINE KINASE YPDA"/>
    <property type="match status" value="1"/>
</dbReference>
<dbReference type="GO" id="GO:0000155">
    <property type="term" value="F:phosphorelay sensor kinase activity"/>
    <property type="evidence" value="ECO:0007669"/>
    <property type="project" value="InterPro"/>
</dbReference>
<dbReference type="GO" id="GO:0016020">
    <property type="term" value="C:membrane"/>
    <property type="evidence" value="ECO:0007669"/>
    <property type="project" value="InterPro"/>
</dbReference>
<feature type="transmembrane region" description="Helical" evidence="1">
    <location>
        <begin position="88"/>
        <end position="107"/>
    </location>
</feature>
<evidence type="ECO:0000259" key="2">
    <source>
        <dbReference type="Pfam" id="PF02518"/>
    </source>
</evidence>
<feature type="transmembrane region" description="Helical" evidence="1">
    <location>
        <begin position="26"/>
        <end position="43"/>
    </location>
</feature>
<evidence type="ECO:0000259" key="3">
    <source>
        <dbReference type="Pfam" id="PF06580"/>
    </source>
</evidence>
<dbReference type="InterPro" id="IPR010559">
    <property type="entry name" value="Sig_transdc_His_kin_internal"/>
</dbReference>
<dbReference type="Proteomes" id="UP000297564">
    <property type="component" value="Unassembled WGS sequence"/>
</dbReference>
<dbReference type="InterPro" id="IPR036890">
    <property type="entry name" value="HATPase_C_sf"/>
</dbReference>